<dbReference type="PANTHER" id="PTHR10277">
    <property type="entry name" value="HOMOCITRATE SYNTHASE-RELATED"/>
    <property type="match status" value="1"/>
</dbReference>
<evidence type="ECO:0000256" key="10">
    <source>
        <dbReference type="ARBA" id="ARBA00023211"/>
    </source>
</evidence>
<dbReference type="PANTHER" id="PTHR10277:SF9">
    <property type="entry name" value="2-ISOPROPYLMALATE SYNTHASE 1, CHLOROPLASTIC-RELATED"/>
    <property type="match status" value="1"/>
</dbReference>
<feature type="region of interest" description="Regulatory domain" evidence="12">
    <location>
        <begin position="390"/>
        <end position="506"/>
    </location>
</feature>
<evidence type="ECO:0000313" key="14">
    <source>
        <dbReference type="EMBL" id="SIQ22647.1"/>
    </source>
</evidence>
<dbReference type="InterPro" id="IPR005671">
    <property type="entry name" value="LeuA_bact_synth"/>
</dbReference>
<dbReference type="GO" id="GO:0030145">
    <property type="term" value="F:manganese ion binding"/>
    <property type="evidence" value="ECO:0007669"/>
    <property type="project" value="UniProtKB-UniRule"/>
</dbReference>
<evidence type="ECO:0000256" key="11">
    <source>
        <dbReference type="ARBA" id="ARBA00023304"/>
    </source>
</evidence>
<comment type="subunit">
    <text evidence="12">Homodimer.</text>
</comment>
<keyword evidence="10 12" id="KW-0464">Manganese</keyword>
<dbReference type="HAMAP" id="MF_01025">
    <property type="entry name" value="LeuA_type1"/>
    <property type="match status" value="1"/>
</dbReference>
<dbReference type="NCBIfam" id="TIGR00973">
    <property type="entry name" value="leuA_bact"/>
    <property type="match status" value="1"/>
</dbReference>
<dbReference type="Pfam" id="PF08502">
    <property type="entry name" value="LeuA_dimer"/>
    <property type="match status" value="1"/>
</dbReference>
<keyword evidence="11 12" id="KW-0100">Branched-chain amino acid biosynthesis</keyword>
<evidence type="ECO:0000256" key="9">
    <source>
        <dbReference type="ARBA" id="ARBA00022723"/>
    </source>
</evidence>
<dbReference type="GO" id="GO:0005737">
    <property type="term" value="C:cytoplasm"/>
    <property type="evidence" value="ECO:0007669"/>
    <property type="project" value="UniProtKB-UniRule"/>
</dbReference>
<keyword evidence="9 12" id="KW-0479">Metal-binding</keyword>
<feature type="domain" description="Pyruvate carboxyltransferase" evidence="13">
    <location>
        <begin position="4"/>
        <end position="266"/>
    </location>
</feature>
<dbReference type="PROSITE" id="PS00815">
    <property type="entry name" value="AIPM_HOMOCIT_SYNTH_1"/>
    <property type="match status" value="1"/>
</dbReference>
<dbReference type="GO" id="GO:0003985">
    <property type="term" value="F:acetyl-CoA C-acetyltransferase activity"/>
    <property type="evidence" value="ECO:0007669"/>
    <property type="project" value="UniProtKB-UniRule"/>
</dbReference>
<dbReference type="GO" id="GO:0009098">
    <property type="term" value="P:L-leucine biosynthetic process"/>
    <property type="evidence" value="ECO:0007669"/>
    <property type="project" value="UniProtKB-UniRule"/>
</dbReference>
<evidence type="ECO:0000256" key="3">
    <source>
        <dbReference type="ARBA" id="ARBA00012973"/>
    </source>
</evidence>
<evidence type="ECO:0000313" key="15">
    <source>
        <dbReference type="Proteomes" id="UP000186400"/>
    </source>
</evidence>
<keyword evidence="15" id="KW-1185">Reference proteome</keyword>
<gene>
    <name evidence="12" type="primary">leuA</name>
    <name evidence="14" type="ORF">SAMN05920897_105130</name>
</gene>
<dbReference type="FunFam" id="1.10.238.260:FF:000001">
    <property type="entry name" value="2-isopropylmalate synthase"/>
    <property type="match status" value="1"/>
</dbReference>
<dbReference type="InterPro" id="IPR054691">
    <property type="entry name" value="LeuA/HCS_post-cat"/>
</dbReference>
<dbReference type="NCBIfam" id="NF002086">
    <property type="entry name" value="PRK00915.1-3"/>
    <property type="match status" value="1"/>
</dbReference>
<dbReference type="InterPro" id="IPR002034">
    <property type="entry name" value="AIPM/Hcit_synth_CS"/>
</dbReference>
<name>A0A1N6R1G2_9SPIO</name>
<proteinExistence type="inferred from homology"/>
<feature type="binding site" evidence="12">
    <location>
        <position position="237"/>
    </location>
    <ligand>
        <name>Mn(2+)</name>
        <dbReference type="ChEBI" id="CHEBI:29035"/>
    </ligand>
</feature>
<evidence type="ECO:0000256" key="2">
    <source>
        <dbReference type="ARBA" id="ARBA00009396"/>
    </source>
</evidence>
<feature type="binding site" evidence="12">
    <location>
        <position position="201"/>
    </location>
    <ligand>
        <name>Mn(2+)</name>
        <dbReference type="ChEBI" id="CHEBI:29035"/>
    </ligand>
</feature>
<dbReference type="SUPFAM" id="SSF110921">
    <property type="entry name" value="2-isopropylmalate synthase LeuA, allosteric (dimerisation) domain"/>
    <property type="match status" value="1"/>
</dbReference>
<dbReference type="EC" id="2.3.3.13" evidence="3 12"/>
<dbReference type="InterPro" id="IPR013709">
    <property type="entry name" value="2-isopropylmalate_synth_dimer"/>
</dbReference>
<dbReference type="Gene3D" id="1.10.238.260">
    <property type="match status" value="1"/>
</dbReference>
<dbReference type="PROSITE" id="PS00816">
    <property type="entry name" value="AIPM_HOMOCIT_SYNTH_2"/>
    <property type="match status" value="1"/>
</dbReference>
<dbReference type="Gene3D" id="3.30.160.270">
    <property type="match status" value="1"/>
</dbReference>
<reference evidence="15" key="1">
    <citation type="submission" date="2017-01" db="EMBL/GenBank/DDBJ databases">
        <authorList>
            <person name="Varghese N."/>
            <person name="Submissions S."/>
        </authorList>
    </citation>
    <scope>NUCLEOTIDE SEQUENCE [LARGE SCALE GENOMIC DNA]</scope>
    <source>
        <strain evidence="15">ASpG1</strain>
    </source>
</reference>
<dbReference type="Proteomes" id="UP000186400">
    <property type="component" value="Unassembled WGS sequence"/>
</dbReference>
<dbReference type="Pfam" id="PF00682">
    <property type="entry name" value="HMGL-like"/>
    <property type="match status" value="1"/>
</dbReference>
<sequence length="506" mass="55767">MEKIQIFDTTLRDGEQSPGASMDVEQKLEIALQLEQLGVDVIESGFPVSSPEQFRACKLISENVKNSTIAALARSTEKDIDAAADSIGKAARSRIHTFVSTSPIHREFKLKKTPQEVIEMTRKAVRYARNRCAEVEFSPEDATRTELDFLCKVLEVAIEEGATILNIPDTVGYTVPDEYAQLITTIRNRVPNIDKAILSVHCHNDLGLAVANTISALNAGARQAEVTINGIGERAGNAALEEVVMALNVRKDILGLETGINTRQLYTTSRMLSTMIGFPIPRNKAIVGENAFAHESGIHQHGMLSHRETYEIMTPQSVGRDTTRIVLGRHSGMHGFRKRLAELNIIINEEELKRAYEAFLKVADRKKEIFDEDLFTIVSEQFGTTTGSLVLEYLQFHSGNTSVPTATVRIKDQQEIYEEASTGDGPVDAAFRAIERALDITATLIEYNVQAVTPGKQAMGETSVIIEIDGRRATGRGSSTDIVEASAKAFVNAISRYRLLQEVVHP</sequence>
<dbReference type="GO" id="GO:0003852">
    <property type="term" value="F:2-isopropylmalate synthase activity"/>
    <property type="evidence" value="ECO:0007669"/>
    <property type="project" value="UniProtKB-UniRule"/>
</dbReference>
<feature type="binding site" evidence="12">
    <location>
        <position position="13"/>
    </location>
    <ligand>
        <name>Mn(2+)</name>
        <dbReference type="ChEBI" id="CHEBI:29035"/>
    </ligand>
</feature>
<dbReference type="InterPro" id="IPR000891">
    <property type="entry name" value="PYR_CT"/>
</dbReference>
<dbReference type="AlphaFoldDB" id="A0A1N6R1G2"/>
<evidence type="ECO:0000256" key="6">
    <source>
        <dbReference type="ARBA" id="ARBA00022490"/>
    </source>
</evidence>
<comment type="similarity">
    <text evidence="2 12">Belongs to the alpha-IPM synthase/homocitrate synthase family. LeuA type 1 subfamily.</text>
</comment>
<comment type="pathway">
    <text evidence="1 12">Amino-acid biosynthesis; L-leucine biosynthesis; L-leucine from 3-methyl-2-oxobutanoate: step 1/4.</text>
</comment>
<dbReference type="RefSeq" id="WP_076488268.1">
    <property type="nucleotide sequence ID" value="NZ_FTMS01000005.1"/>
</dbReference>
<evidence type="ECO:0000256" key="5">
    <source>
        <dbReference type="ARBA" id="ARBA00022430"/>
    </source>
</evidence>
<evidence type="ECO:0000256" key="8">
    <source>
        <dbReference type="ARBA" id="ARBA00022679"/>
    </source>
</evidence>
<dbReference type="InterPro" id="IPR013785">
    <property type="entry name" value="Aldolase_TIM"/>
</dbReference>
<dbReference type="FunFam" id="3.30.160.270:FF:000001">
    <property type="entry name" value="2-isopropylmalate synthase"/>
    <property type="match status" value="1"/>
</dbReference>
<dbReference type="InterPro" id="IPR050073">
    <property type="entry name" value="2-IPM_HCS-like"/>
</dbReference>
<dbReference type="InterPro" id="IPR036230">
    <property type="entry name" value="LeuA_allosteric_dom_sf"/>
</dbReference>
<evidence type="ECO:0000256" key="4">
    <source>
        <dbReference type="ARBA" id="ARBA00018198"/>
    </source>
</evidence>
<dbReference type="UniPathway" id="UPA00048">
    <property type="reaction ID" value="UER00070"/>
</dbReference>
<dbReference type="CDD" id="cd07940">
    <property type="entry name" value="DRE_TIM_IPMS"/>
    <property type="match status" value="1"/>
</dbReference>
<comment type="cofactor">
    <cofactor evidence="12">
        <name>Mn(2+)</name>
        <dbReference type="ChEBI" id="CHEBI:29035"/>
    </cofactor>
</comment>
<keyword evidence="5 12" id="KW-0432">Leucine biosynthesis</keyword>
<feature type="binding site" evidence="12">
    <location>
        <position position="203"/>
    </location>
    <ligand>
        <name>Mn(2+)</name>
        <dbReference type="ChEBI" id="CHEBI:29035"/>
    </ligand>
</feature>
<dbReference type="FunFam" id="3.20.20.70:FF:000010">
    <property type="entry name" value="2-isopropylmalate synthase"/>
    <property type="match status" value="1"/>
</dbReference>
<dbReference type="Pfam" id="PF22617">
    <property type="entry name" value="HCS_D2"/>
    <property type="match status" value="1"/>
</dbReference>
<evidence type="ECO:0000256" key="7">
    <source>
        <dbReference type="ARBA" id="ARBA00022605"/>
    </source>
</evidence>
<organism evidence="14 15">
    <name type="scientific">Alkalispirochaeta americana</name>
    <dbReference type="NCBI Taxonomy" id="159291"/>
    <lineage>
        <taxon>Bacteria</taxon>
        <taxon>Pseudomonadati</taxon>
        <taxon>Spirochaetota</taxon>
        <taxon>Spirochaetia</taxon>
        <taxon>Spirochaetales</taxon>
        <taxon>Spirochaetaceae</taxon>
        <taxon>Alkalispirochaeta</taxon>
    </lineage>
</organism>
<comment type="catalytic activity">
    <reaction evidence="12">
        <text>3-methyl-2-oxobutanoate + acetyl-CoA + H2O = (2S)-2-isopropylmalate + CoA + H(+)</text>
        <dbReference type="Rhea" id="RHEA:21524"/>
        <dbReference type="ChEBI" id="CHEBI:1178"/>
        <dbReference type="ChEBI" id="CHEBI:11851"/>
        <dbReference type="ChEBI" id="CHEBI:15377"/>
        <dbReference type="ChEBI" id="CHEBI:15378"/>
        <dbReference type="ChEBI" id="CHEBI:57287"/>
        <dbReference type="ChEBI" id="CHEBI:57288"/>
        <dbReference type="EC" id="2.3.3.13"/>
    </reaction>
</comment>
<keyword evidence="8 12" id="KW-0808">Transferase</keyword>
<comment type="function">
    <text evidence="12">Catalyzes the condensation of the acetyl group of acetyl-CoA with 3-methyl-2-oxobutanoate (2-ketoisovalerate) to form 3-carboxy-3-hydroxy-4-methylpentanoate (2-isopropylmalate).</text>
</comment>
<accession>A0A1N6R1G2</accession>
<keyword evidence="6 12" id="KW-0963">Cytoplasm</keyword>
<evidence type="ECO:0000259" key="13">
    <source>
        <dbReference type="PROSITE" id="PS50991"/>
    </source>
</evidence>
<dbReference type="STRING" id="159291.SAMN05920897_105130"/>
<dbReference type="PROSITE" id="PS50991">
    <property type="entry name" value="PYR_CT"/>
    <property type="match status" value="1"/>
</dbReference>
<protein>
    <recommendedName>
        <fullName evidence="4 12">2-isopropylmalate synthase</fullName>
        <ecNumber evidence="3 12">2.3.3.13</ecNumber>
    </recommendedName>
    <alternativeName>
        <fullName evidence="12">Alpha-IPM synthase</fullName>
    </alternativeName>
    <alternativeName>
        <fullName evidence="12">Alpha-isopropylmalate synthase</fullName>
    </alternativeName>
</protein>
<evidence type="ECO:0000256" key="12">
    <source>
        <dbReference type="HAMAP-Rule" id="MF_01025"/>
    </source>
</evidence>
<dbReference type="SUPFAM" id="SSF51569">
    <property type="entry name" value="Aldolase"/>
    <property type="match status" value="1"/>
</dbReference>
<evidence type="ECO:0000256" key="1">
    <source>
        <dbReference type="ARBA" id="ARBA00004689"/>
    </source>
</evidence>
<dbReference type="SMART" id="SM00917">
    <property type="entry name" value="LeuA_dimer"/>
    <property type="match status" value="1"/>
</dbReference>
<dbReference type="EMBL" id="FTMS01000005">
    <property type="protein sequence ID" value="SIQ22647.1"/>
    <property type="molecule type" value="Genomic_DNA"/>
</dbReference>
<dbReference type="OrthoDB" id="9804858at2"/>
<keyword evidence="7 12" id="KW-0028">Amino-acid biosynthesis</keyword>
<dbReference type="Gene3D" id="3.20.20.70">
    <property type="entry name" value="Aldolase class I"/>
    <property type="match status" value="1"/>
</dbReference>